<gene>
    <name evidence="1" type="ORF">GALL_554720</name>
</gene>
<dbReference type="AlphaFoldDB" id="A0A1J5NXR7"/>
<comment type="caution">
    <text evidence="1">The sequence shown here is derived from an EMBL/GenBank/DDBJ whole genome shotgun (WGS) entry which is preliminary data.</text>
</comment>
<proteinExistence type="predicted"/>
<name>A0A1J5NXR7_9ZZZZ</name>
<evidence type="ECO:0000313" key="1">
    <source>
        <dbReference type="EMBL" id="OIQ62992.1"/>
    </source>
</evidence>
<accession>A0A1J5NXR7</accession>
<reference evidence="1" key="1">
    <citation type="submission" date="2016-10" db="EMBL/GenBank/DDBJ databases">
        <title>Sequence of Gallionella enrichment culture.</title>
        <authorList>
            <person name="Poehlein A."/>
            <person name="Muehling M."/>
            <person name="Daniel R."/>
        </authorList>
    </citation>
    <scope>NUCLEOTIDE SEQUENCE</scope>
</reference>
<sequence length="47" mass="5439">MQQTLKVTTPYSVNIPMQFYYKAKVRDGWINIVNPFRGTILIGTTYA</sequence>
<protein>
    <submittedName>
        <fullName evidence="1">Uncharacterized protein</fullName>
    </submittedName>
</protein>
<organism evidence="1">
    <name type="scientific">mine drainage metagenome</name>
    <dbReference type="NCBI Taxonomy" id="410659"/>
    <lineage>
        <taxon>unclassified sequences</taxon>
        <taxon>metagenomes</taxon>
        <taxon>ecological metagenomes</taxon>
    </lineage>
</organism>
<dbReference type="EMBL" id="MLJW01009409">
    <property type="protein sequence ID" value="OIQ62992.1"/>
    <property type="molecule type" value="Genomic_DNA"/>
</dbReference>